<proteinExistence type="predicted"/>
<dbReference type="EMBL" id="GGEC01001863">
    <property type="protein sequence ID" value="MBW82346.1"/>
    <property type="molecule type" value="Transcribed_RNA"/>
</dbReference>
<accession>A0A2P2IME8</accession>
<protein>
    <submittedName>
        <fullName evidence="1">Uncharacterized protein</fullName>
    </submittedName>
</protein>
<sequence>MQFQFGVKKHKAWGSNTRSGRSYLMHKCHIEFLEKGVVLIQRTGQYTNNLLIHIFCSKVS</sequence>
<evidence type="ECO:0000313" key="1">
    <source>
        <dbReference type="EMBL" id="MBW82346.1"/>
    </source>
</evidence>
<dbReference type="AlphaFoldDB" id="A0A2P2IME8"/>
<organism evidence="1">
    <name type="scientific">Rhizophora mucronata</name>
    <name type="common">Asiatic mangrove</name>
    <dbReference type="NCBI Taxonomy" id="61149"/>
    <lineage>
        <taxon>Eukaryota</taxon>
        <taxon>Viridiplantae</taxon>
        <taxon>Streptophyta</taxon>
        <taxon>Embryophyta</taxon>
        <taxon>Tracheophyta</taxon>
        <taxon>Spermatophyta</taxon>
        <taxon>Magnoliopsida</taxon>
        <taxon>eudicotyledons</taxon>
        <taxon>Gunneridae</taxon>
        <taxon>Pentapetalae</taxon>
        <taxon>rosids</taxon>
        <taxon>fabids</taxon>
        <taxon>Malpighiales</taxon>
        <taxon>Rhizophoraceae</taxon>
        <taxon>Rhizophora</taxon>
    </lineage>
</organism>
<reference evidence="1" key="1">
    <citation type="submission" date="2018-02" db="EMBL/GenBank/DDBJ databases">
        <title>Rhizophora mucronata_Transcriptome.</title>
        <authorList>
            <person name="Meera S.P."/>
            <person name="Sreeshan A."/>
            <person name="Augustine A."/>
        </authorList>
    </citation>
    <scope>NUCLEOTIDE SEQUENCE</scope>
    <source>
        <tissue evidence="1">Leaf</tissue>
    </source>
</reference>
<name>A0A2P2IME8_RHIMU</name>